<feature type="region of interest" description="Disordered" evidence="4">
    <location>
        <begin position="142"/>
        <end position="164"/>
    </location>
</feature>
<proteinExistence type="predicted"/>
<gene>
    <name evidence="5" type="ORF">BCR43DRAFT_498438</name>
</gene>
<dbReference type="STRING" id="13706.A0A1X2H0V3"/>
<keyword evidence="1" id="KW-0677">Repeat</keyword>
<feature type="repeat" description="ANK" evidence="3">
    <location>
        <begin position="77"/>
        <end position="115"/>
    </location>
</feature>
<organism evidence="5 6">
    <name type="scientific">Syncephalastrum racemosum</name>
    <name type="common">Filamentous fungus</name>
    <dbReference type="NCBI Taxonomy" id="13706"/>
    <lineage>
        <taxon>Eukaryota</taxon>
        <taxon>Fungi</taxon>
        <taxon>Fungi incertae sedis</taxon>
        <taxon>Mucoromycota</taxon>
        <taxon>Mucoromycotina</taxon>
        <taxon>Mucoromycetes</taxon>
        <taxon>Mucorales</taxon>
        <taxon>Syncephalastraceae</taxon>
        <taxon>Syncephalastrum</taxon>
    </lineage>
</organism>
<evidence type="ECO:0000313" key="6">
    <source>
        <dbReference type="Proteomes" id="UP000242180"/>
    </source>
</evidence>
<dbReference type="PROSITE" id="PS50297">
    <property type="entry name" value="ANK_REP_REGION"/>
    <property type="match status" value="1"/>
</dbReference>
<dbReference type="Gene3D" id="1.25.40.20">
    <property type="entry name" value="Ankyrin repeat-containing domain"/>
    <property type="match status" value="1"/>
</dbReference>
<evidence type="ECO:0000256" key="1">
    <source>
        <dbReference type="ARBA" id="ARBA00022737"/>
    </source>
</evidence>
<dbReference type="PANTHER" id="PTHR24134">
    <property type="entry name" value="ANKYRIN REPEAT-CONTAINING PROTEIN DDB_G0279043"/>
    <property type="match status" value="1"/>
</dbReference>
<dbReference type="PRINTS" id="PR01415">
    <property type="entry name" value="ANKYRIN"/>
</dbReference>
<evidence type="ECO:0000256" key="4">
    <source>
        <dbReference type="SAM" id="MobiDB-lite"/>
    </source>
</evidence>
<dbReference type="InterPro" id="IPR036770">
    <property type="entry name" value="Ankyrin_rpt-contain_sf"/>
</dbReference>
<dbReference type="SUPFAM" id="SSF48403">
    <property type="entry name" value="Ankyrin repeat"/>
    <property type="match status" value="1"/>
</dbReference>
<evidence type="ECO:0000313" key="5">
    <source>
        <dbReference type="EMBL" id="ORY91063.1"/>
    </source>
</evidence>
<dbReference type="FunCoup" id="A0A1X2H0V3">
    <property type="interactions" value="21"/>
</dbReference>
<evidence type="ECO:0000256" key="2">
    <source>
        <dbReference type="ARBA" id="ARBA00023043"/>
    </source>
</evidence>
<evidence type="ECO:0000256" key="3">
    <source>
        <dbReference type="PROSITE-ProRule" id="PRU00023"/>
    </source>
</evidence>
<dbReference type="InParanoid" id="A0A1X2H0V3"/>
<reference evidence="5 6" key="1">
    <citation type="submission" date="2016-07" db="EMBL/GenBank/DDBJ databases">
        <title>Pervasive Adenine N6-methylation of Active Genes in Fungi.</title>
        <authorList>
            <consortium name="DOE Joint Genome Institute"/>
            <person name="Mondo S.J."/>
            <person name="Dannebaum R.O."/>
            <person name="Kuo R.C."/>
            <person name="Labutti K."/>
            <person name="Haridas S."/>
            <person name="Kuo A."/>
            <person name="Salamov A."/>
            <person name="Ahrendt S.R."/>
            <person name="Lipzen A."/>
            <person name="Sullivan W."/>
            <person name="Andreopoulos W.B."/>
            <person name="Clum A."/>
            <person name="Lindquist E."/>
            <person name="Daum C."/>
            <person name="Ramamoorthy G.K."/>
            <person name="Gryganskyi A."/>
            <person name="Culley D."/>
            <person name="Magnuson J.K."/>
            <person name="James T.Y."/>
            <person name="O'Malley M.A."/>
            <person name="Stajich J.E."/>
            <person name="Spatafora J.W."/>
            <person name="Visel A."/>
            <person name="Grigoriev I.V."/>
        </authorList>
    </citation>
    <scope>NUCLEOTIDE SEQUENCE [LARGE SCALE GENOMIC DNA]</scope>
    <source>
        <strain evidence="5 6">NRRL 2496</strain>
    </source>
</reference>
<keyword evidence="2 3" id="KW-0040">ANK repeat</keyword>
<dbReference type="EMBL" id="MCGN01000011">
    <property type="protein sequence ID" value="ORY91063.1"/>
    <property type="molecule type" value="Genomic_DNA"/>
</dbReference>
<comment type="caution">
    <text evidence="5">The sequence shown here is derived from an EMBL/GenBank/DDBJ whole genome shotgun (WGS) entry which is preliminary data.</text>
</comment>
<dbReference type="OMA" id="HICAMYG"/>
<dbReference type="OrthoDB" id="9995210at2759"/>
<dbReference type="Proteomes" id="UP000242180">
    <property type="component" value="Unassembled WGS sequence"/>
</dbReference>
<sequence length="164" mass="17720">MVNEDETARNQLMLSLCRNDQEEQLAELVKESTVNANYKDGAGNTAAHYAANSGAIGCLEVLVNLDEIDLDIKNALEGDTPLHKAVQFQETDVPMAVAMVELLLAGGADPSILNRNKLTALQLVHPQNTALKELLEQGATSYQMDDSDIADDDAYGDEDDQASD</sequence>
<keyword evidence="6" id="KW-1185">Reference proteome</keyword>
<dbReference type="SMART" id="SM00248">
    <property type="entry name" value="ANK"/>
    <property type="match status" value="2"/>
</dbReference>
<accession>A0A1X2H0V3</accession>
<feature type="compositionally biased region" description="Acidic residues" evidence="4">
    <location>
        <begin position="145"/>
        <end position="164"/>
    </location>
</feature>
<dbReference type="Pfam" id="PF12796">
    <property type="entry name" value="Ank_2"/>
    <property type="match status" value="1"/>
</dbReference>
<dbReference type="PANTHER" id="PTHR24134:SF9">
    <property type="entry name" value="ANKYRIN REPEAT AND SOCS BOX PROTEIN 8"/>
    <property type="match status" value="1"/>
</dbReference>
<name>A0A1X2H0V3_SYNRA</name>
<dbReference type="InterPro" id="IPR002110">
    <property type="entry name" value="Ankyrin_rpt"/>
</dbReference>
<dbReference type="PROSITE" id="PS50088">
    <property type="entry name" value="ANK_REPEAT"/>
    <property type="match status" value="1"/>
</dbReference>
<dbReference type="AlphaFoldDB" id="A0A1X2H0V3"/>
<protein>
    <submittedName>
        <fullName evidence="5">Ankyrin repeat-containing domain protein</fullName>
    </submittedName>
</protein>